<dbReference type="Pfam" id="PF07963">
    <property type="entry name" value="N_methyl"/>
    <property type="match status" value="1"/>
</dbReference>
<dbReference type="EMBL" id="FUYE01000005">
    <property type="protein sequence ID" value="SKA92115.1"/>
    <property type="molecule type" value="Genomic_DNA"/>
</dbReference>
<gene>
    <name evidence="2" type="ORF">SAMN02745166_01844</name>
</gene>
<dbReference type="STRING" id="48467.SAMN02745166_01844"/>
<evidence type="ECO:0000256" key="1">
    <source>
        <dbReference type="SAM" id="Phobius"/>
    </source>
</evidence>
<evidence type="ECO:0000313" key="2">
    <source>
        <dbReference type="EMBL" id="SKA92115.1"/>
    </source>
</evidence>
<keyword evidence="3" id="KW-1185">Reference proteome</keyword>
<keyword evidence="1" id="KW-0812">Transmembrane</keyword>
<organism evidence="2 3">
    <name type="scientific">Prosthecobacter debontii</name>
    <dbReference type="NCBI Taxonomy" id="48467"/>
    <lineage>
        <taxon>Bacteria</taxon>
        <taxon>Pseudomonadati</taxon>
        <taxon>Verrucomicrobiota</taxon>
        <taxon>Verrucomicrobiia</taxon>
        <taxon>Verrucomicrobiales</taxon>
        <taxon>Verrucomicrobiaceae</taxon>
        <taxon>Prosthecobacter</taxon>
    </lineage>
</organism>
<feature type="transmembrane region" description="Helical" evidence="1">
    <location>
        <begin position="12"/>
        <end position="35"/>
    </location>
</feature>
<proteinExistence type="predicted"/>
<name>A0A1T4XSR4_9BACT</name>
<dbReference type="AlphaFoldDB" id="A0A1T4XSR4"/>
<sequence>MKTSFQRLCRRGYTLIEVLAAGAVVSVGMAAAVSLTSSLMLQEELAWRTAITRNYQENTMRLWQLGLSPSFSKEVTNITAVMPRQSYSPKLNEAINGEPYLMEMGKTTVEGLGTLQLATIQASVNVSSDATKEIQGSSFSLNGYRPLLPINLRTSAANP</sequence>
<dbReference type="NCBIfam" id="TIGR02532">
    <property type="entry name" value="IV_pilin_GFxxxE"/>
    <property type="match status" value="1"/>
</dbReference>
<keyword evidence="1" id="KW-1133">Transmembrane helix</keyword>
<dbReference type="OrthoDB" id="192313at2"/>
<accession>A0A1T4XSR4</accession>
<keyword evidence="1" id="KW-0472">Membrane</keyword>
<dbReference type="RefSeq" id="WP_078813031.1">
    <property type="nucleotide sequence ID" value="NZ_FUYE01000005.1"/>
</dbReference>
<dbReference type="PROSITE" id="PS00409">
    <property type="entry name" value="PROKAR_NTER_METHYL"/>
    <property type="match status" value="1"/>
</dbReference>
<protein>
    <submittedName>
        <fullName evidence="2">Prepilin-type N-terminal cleavage/methylation domain-containing protein</fullName>
    </submittedName>
</protein>
<evidence type="ECO:0000313" key="3">
    <source>
        <dbReference type="Proteomes" id="UP000190774"/>
    </source>
</evidence>
<dbReference type="Proteomes" id="UP000190774">
    <property type="component" value="Unassembled WGS sequence"/>
</dbReference>
<reference evidence="3" key="1">
    <citation type="submission" date="2017-02" db="EMBL/GenBank/DDBJ databases">
        <authorList>
            <person name="Varghese N."/>
            <person name="Submissions S."/>
        </authorList>
    </citation>
    <scope>NUCLEOTIDE SEQUENCE [LARGE SCALE GENOMIC DNA]</scope>
    <source>
        <strain evidence="3">ATCC 700200</strain>
    </source>
</reference>
<dbReference type="InterPro" id="IPR012902">
    <property type="entry name" value="N_methyl_site"/>
</dbReference>